<feature type="compositionally biased region" description="Basic and acidic residues" evidence="1">
    <location>
        <begin position="1"/>
        <end position="14"/>
    </location>
</feature>
<dbReference type="GO" id="GO:0035869">
    <property type="term" value="C:ciliary transition zone"/>
    <property type="evidence" value="ECO:0007669"/>
    <property type="project" value="TreeGrafter"/>
</dbReference>
<dbReference type="Pfam" id="PF24656">
    <property type="entry name" value="CEPT76_peptidase"/>
    <property type="match status" value="1"/>
</dbReference>
<protein>
    <submittedName>
        <fullName evidence="5">Coiled-coil and C2 domain-containing protein 2A</fullName>
    </submittedName>
</protein>
<dbReference type="InterPro" id="IPR028928">
    <property type="entry name" value="CC2D2AN-C2"/>
</dbReference>
<gene>
    <name evidence="5" type="ORF">ACHHYP_03328</name>
</gene>
<dbReference type="PANTHER" id="PTHR20837:SF0">
    <property type="entry name" value="COILED-COIL AND C2 DOMAIN-CONTAINING PROTEIN 2A"/>
    <property type="match status" value="1"/>
</dbReference>
<evidence type="ECO:0000259" key="2">
    <source>
        <dbReference type="Pfam" id="PF15625"/>
    </source>
</evidence>
<feature type="domain" description="CC2D2A N-terminal C2" evidence="2">
    <location>
        <begin position="334"/>
        <end position="493"/>
    </location>
</feature>
<organism evidence="5 6">
    <name type="scientific">Achlya hypogyna</name>
    <name type="common">Oomycete</name>
    <name type="synonym">Protoachlya hypogyna</name>
    <dbReference type="NCBI Taxonomy" id="1202772"/>
    <lineage>
        <taxon>Eukaryota</taxon>
        <taxon>Sar</taxon>
        <taxon>Stramenopiles</taxon>
        <taxon>Oomycota</taxon>
        <taxon>Saprolegniomycetes</taxon>
        <taxon>Saprolegniales</taxon>
        <taxon>Achlyaceae</taxon>
        <taxon>Achlya</taxon>
    </lineage>
</organism>
<dbReference type="OrthoDB" id="2162143at2759"/>
<feature type="compositionally biased region" description="Acidic residues" evidence="1">
    <location>
        <begin position="773"/>
        <end position="782"/>
    </location>
</feature>
<feature type="domain" description="CEP76/DRC7 peptidase-like" evidence="4">
    <location>
        <begin position="1023"/>
        <end position="1145"/>
    </location>
</feature>
<sequence length="1308" mass="143720">MLEDGKGDGPEAKPKLSRFQSKPPEDNDNDNDYGIEEDNQRVVVPDLAPLTQHGRRVRMATDANPSTNKILVHPTPLDRISCSRPASSTYDMDDGIYRPETLDKRFPAYGTGRLVDRATREQALPVHPVPNPLATSAVRPSLSRAPTSTLRTQWIDPSRSAPIYSELVVRLPKLHLSDHALFALEDSVSLQLRFLYHDYTATYAGVATLEHRLARLQALAPTAAVPDVRAEVTGLAQVLTALRDAFAAVYAKWGELKALRQAQQAAHTPVVLSLRPVDSSAVVSCVTAAMAETRRCGNDAEVVAALVELEAVLDAPQCLAYVVNLANDPALVDRPTDAEVARRKAVRGVRVHCELSVNGNVVMETKPAPLTWPNFTVDFNDTVVLRVTAKPSAMTLRVFERTPSAVGAVTFYRTTCLTSRPVPLLLPGHAFATAICAAGAAPTDEWYQFSHATPIPREAWGVGFRDSPLHATTVRHTKGAVHVHLSWRTSSDEHKIPVQTRAKLSSGRWVGHRPQWTRGDDATHFAHERDFHATLAALPTLDPNAPGDQPAVRLQTYHGAQAAPVAVFRTPEVTALRLSAASGPSLLKRHALLKLRDQDPGRHGVLAAPIPLSEHAIAQTPAYLELVRPEVPAFERHLAEEAMRAEAKDGLAYTRRRLELRRHDVCARLHRNHVSTDGRGGARYQHLSTIVQEYPRPLLFKGWTPDLSGWAGLFARKRRLRPAKKAPPPQSRLLVDHPDECRVYVQVQRLASALVRRAGEAPPPRRPRNDSGSDVDVDDTTDEPATTQLLVEVTFQGHTRATATATGLHPAWMETVALPFAPPLDDWSPAALARVRDPLTLTLVDHVVIEDTATRRKEPHRRCIGRVRVPFGTLLQNGEVAAPLQVELPHVHLGYARRGTRAKLPTDADESSRRDDSATYLTVMVKLDPPLAAPAAESSLVAVPNEPPALMQHAEKWTAATSGLTLQHIFMPAVSGEPTFVTRFLRPQAPPTSLVGRSPRSLARFVSLIPFLEEWHGSAGAPDVWASTQDFLDMQVGGWQEHAVLLCNYFNHADAKGEAKSYLLLGTVVPDGDGVFVLRQTPRQTTLWNARSGVATDVTDLKCPLRCVRLVASADNIWGNLQPAAAPRELPWAAIETNPRVWKPFFSAATTKDSLQAVLPSVQLANPTYHPTPTALAQDVQVELLESIKVAVRKWRSSHSTTVFNSDVSSHLKEVLQGIEMKRTSPDSVDDNHVSELFAKYPRFEFHGGPFSFPFLDVADIVDEIQATQIHSTIVSGAEFALAVHVHPYPNFVLAVWVYFAAMTPKDL</sequence>
<dbReference type="InterPro" id="IPR056290">
    <property type="entry name" value="CEPT76/DRC7_peptidase-like_dom"/>
</dbReference>
<dbReference type="EMBL" id="JNBR01000446">
    <property type="protein sequence ID" value="OQR92726.1"/>
    <property type="molecule type" value="Genomic_DNA"/>
</dbReference>
<proteinExistence type="predicted"/>
<comment type="caution">
    <text evidence="5">The sequence shown here is derived from an EMBL/GenBank/DDBJ whole genome shotgun (WGS) entry which is preliminary data.</text>
</comment>
<evidence type="ECO:0000259" key="3">
    <source>
        <dbReference type="Pfam" id="PF24652"/>
    </source>
</evidence>
<dbReference type="GO" id="GO:1905515">
    <property type="term" value="P:non-motile cilium assembly"/>
    <property type="evidence" value="ECO:0007669"/>
    <property type="project" value="TreeGrafter"/>
</dbReference>
<dbReference type="Proteomes" id="UP000243579">
    <property type="component" value="Unassembled WGS sequence"/>
</dbReference>
<feature type="region of interest" description="Disordered" evidence="1">
    <location>
        <begin position="755"/>
        <end position="783"/>
    </location>
</feature>
<name>A0A1V9Z407_ACHHY</name>
<keyword evidence="6" id="KW-1185">Reference proteome</keyword>
<feature type="region of interest" description="Disordered" evidence="1">
    <location>
        <begin position="1"/>
        <end position="41"/>
    </location>
</feature>
<dbReference type="GO" id="GO:1904491">
    <property type="term" value="P:protein localization to ciliary transition zone"/>
    <property type="evidence" value="ECO:0007669"/>
    <property type="project" value="TreeGrafter"/>
</dbReference>
<evidence type="ECO:0000256" key="1">
    <source>
        <dbReference type="SAM" id="MobiDB-lite"/>
    </source>
</evidence>
<dbReference type="InterPro" id="IPR052434">
    <property type="entry name" value="Tectonic-like_complex_comp"/>
</dbReference>
<evidence type="ECO:0000313" key="6">
    <source>
        <dbReference type="Proteomes" id="UP000243579"/>
    </source>
</evidence>
<dbReference type="Pfam" id="PF24652">
    <property type="entry name" value="CEP76_C"/>
    <property type="match status" value="1"/>
</dbReference>
<evidence type="ECO:0000259" key="4">
    <source>
        <dbReference type="Pfam" id="PF24656"/>
    </source>
</evidence>
<feature type="compositionally biased region" description="Acidic residues" evidence="1">
    <location>
        <begin position="26"/>
        <end position="37"/>
    </location>
</feature>
<reference evidence="5 6" key="1">
    <citation type="journal article" date="2014" name="Genome Biol. Evol.">
        <title>The secreted proteins of Achlya hypogyna and Thraustotheca clavata identify the ancestral oomycete secretome and reveal gene acquisitions by horizontal gene transfer.</title>
        <authorList>
            <person name="Misner I."/>
            <person name="Blouin N."/>
            <person name="Leonard G."/>
            <person name="Richards T.A."/>
            <person name="Lane C.E."/>
        </authorList>
    </citation>
    <scope>NUCLEOTIDE SEQUENCE [LARGE SCALE GENOMIC DNA]</scope>
    <source>
        <strain evidence="5 6">ATCC 48635</strain>
    </source>
</reference>
<dbReference type="Pfam" id="PF15625">
    <property type="entry name" value="CC2D2AN-C2"/>
    <property type="match status" value="1"/>
</dbReference>
<dbReference type="PANTHER" id="PTHR20837">
    <property type="entry name" value="CENTROSOMAL PROTEIN-RELATED"/>
    <property type="match status" value="1"/>
</dbReference>
<accession>A0A1V9Z407</accession>
<dbReference type="InterPro" id="IPR056288">
    <property type="entry name" value="CEP76_C"/>
</dbReference>
<feature type="domain" description="Centrosomal protein of 76 kDa C-terminal" evidence="3">
    <location>
        <begin position="1177"/>
        <end position="1302"/>
    </location>
</feature>
<dbReference type="STRING" id="1202772.A0A1V9Z407"/>
<evidence type="ECO:0000313" key="5">
    <source>
        <dbReference type="EMBL" id="OQR92726.1"/>
    </source>
</evidence>